<evidence type="ECO:0000313" key="2">
    <source>
        <dbReference type="EMBL" id="MBB4623305.1"/>
    </source>
</evidence>
<evidence type="ECO:0000259" key="1">
    <source>
        <dbReference type="Pfam" id="PF05448"/>
    </source>
</evidence>
<comment type="caution">
    <text evidence="2">The sequence shown here is derived from an EMBL/GenBank/DDBJ whole genome shotgun (WGS) entry which is preliminary data.</text>
</comment>
<dbReference type="RefSeq" id="WP_183671455.1">
    <property type="nucleotide sequence ID" value="NZ_BMPB01000007.1"/>
</dbReference>
<gene>
    <name evidence="2" type="ORF">GGQ57_003217</name>
</gene>
<dbReference type="InterPro" id="IPR008391">
    <property type="entry name" value="AXE1_dom"/>
</dbReference>
<name>A0ABR6KPG0_9BACT</name>
<dbReference type="InterPro" id="IPR039069">
    <property type="entry name" value="CE7"/>
</dbReference>
<dbReference type="PANTHER" id="PTHR40111">
    <property type="entry name" value="CEPHALOSPORIN-C DEACETYLASE"/>
    <property type="match status" value="1"/>
</dbReference>
<accession>A0ABR6KPG0</accession>
<reference evidence="2 3" key="1">
    <citation type="submission" date="2020-08" db="EMBL/GenBank/DDBJ databases">
        <title>Genomic Encyclopedia of Type Strains, Phase IV (KMG-IV): sequencing the most valuable type-strain genomes for metagenomic binning, comparative biology and taxonomic classification.</title>
        <authorList>
            <person name="Goeker M."/>
        </authorList>
    </citation>
    <scope>NUCLEOTIDE SEQUENCE [LARGE SCALE GENOMIC DNA]</scope>
    <source>
        <strain evidence="2 3">DSM 102983</strain>
    </source>
</reference>
<dbReference type="InterPro" id="IPR029058">
    <property type="entry name" value="AB_hydrolase_fold"/>
</dbReference>
<keyword evidence="2" id="KW-0378">Hydrolase</keyword>
<dbReference type="SUPFAM" id="SSF53474">
    <property type="entry name" value="alpha/beta-Hydrolases"/>
    <property type="match status" value="1"/>
</dbReference>
<organism evidence="2 3">
    <name type="scientific">Parabacteroides faecis</name>
    <dbReference type="NCBI Taxonomy" id="1217282"/>
    <lineage>
        <taxon>Bacteria</taxon>
        <taxon>Pseudomonadati</taxon>
        <taxon>Bacteroidota</taxon>
        <taxon>Bacteroidia</taxon>
        <taxon>Bacteroidales</taxon>
        <taxon>Tannerellaceae</taxon>
        <taxon>Parabacteroides</taxon>
    </lineage>
</organism>
<sequence>MKRDIFFSFLLFIGYLFSPVSVVLAQTVPSPLQLDIAVDRNWIFDQKHLPHFSLTLTSPECIDGSLLINVTTDFGEIISSQTEKYTFATDSPVLDSLGFRSHISFELKDLIPSFYHVTILAEKDTLRQFSFGYEPEMILSEPDKPEGFDQFWQQTLAELESVKPEYKMSLLKEASTLERQVYEVEMKSLEGETIRGYWAAPTDKGKHPAVVVYQGYGATTWIPGENDYPGWCVLVIPPRGQGLNLPYNRFGEWMTYGLDSPLRYYYRGAFMDTVRSIDFVFEQSEYDGKNLFVTGISQGGGLCLVAASLDKRVTAAAPIVPFLADYPDYFRIVPWPASLVYAEAGKQNLTQDEVLSVMSYFDLKNLTERITCPVLMGFGLQDDITPPHTNFAAYNQIRSPKRWICYPLSGHLAAYDHMENWIEESLRFFEKSLHSFARN</sequence>
<feature type="domain" description="Acetyl xylan esterase" evidence="1">
    <location>
        <begin position="141"/>
        <end position="418"/>
    </location>
</feature>
<dbReference type="EMBL" id="JACHOC010000006">
    <property type="protein sequence ID" value="MBB4623305.1"/>
    <property type="molecule type" value="Genomic_DNA"/>
</dbReference>
<protein>
    <submittedName>
        <fullName evidence="2">Cephalosporin-C deacetylase</fullName>
        <ecNumber evidence="2">3.1.1.41</ecNumber>
    </submittedName>
</protein>
<dbReference type="Gene3D" id="3.40.50.1820">
    <property type="entry name" value="alpha/beta hydrolase"/>
    <property type="match status" value="1"/>
</dbReference>
<dbReference type="Proteomes" id="UP000533637">
    <property type="component" value="Unassembled WGS sequence"/>
</dbReference>
<keyword evidence="3" id="KW-1185">Reference proteome</keyword>
<dbReference type="EC" id="3.1.1.41" evidence="2"/>
<evidence type="ECO:0000313" key="3">
    <source>
        <dbReference type="Proteomes" id="UP000533637"/>
    </source>
</evidence>
<dbReference type="GO" id="GO:0047739">
    <property type="term" value="F:cephalosporin-C deacetylase activity"/>
    <property type="evidence" value="ECO:0007669"/>
    <property type="project" value="UniProtKB-EC"/>
</dbReference>
<dbReference type="PANTHER" id="PTHR40111:SF1">
    <property type="entry name" value="CEPHALOSPORIN-C DEACETYLASE"/>
    <property type="match status" value="1"/>
</dbReference>
<dbReference type="Pfam" id="PF05448">
    <property type="entry name" value="AXE1"/>
    <property type="match status" value="1"/>
</dbReference>
<proteinExistence type="predicted"/>